<dbReference type="Gene3D" id="3.20.20.70">
    <property type="entry name" value="Aldolase class I"/>
    <property type="match status" value="1"/>
</dbReference>
<dbReference type="GO" id="GO:0005737">
    <property type="term" value="C:cytoplasm"/>
    <property type="evidence" value="ECO:0007669"/>
    <property type="project" value="TreeGrafter"/>
</dbReference>
<dbReference type="STRING" id="1577791.Mpt1_c03060"/>
<dbReference type="InterPro" id="IPR013785">
    <property type="entry name" value="Aldolase_TIM"/>
</dbReference>
<evidence type="ECO:0000259" key="3">
    <source>
        <dbReference type="Pfam" id="PF02581"/>
    </source>
</evidence>
<dbReference type="PANTHER" id="PTHR20857:SF15">
    <property type="entry name" value="THIAMINE-PHOSPHATE SYNTHASE"/>
    <property type="match status" value="1"/>
</dbReference>
<dbReference type="InterPro" id="IPR022998">
    <property type="entry name" value="ThiamineP_synth_TenI"/>
</dbReference>
<evidence type="ECO:0000313" key="4">
    <source>
        <dbReference type="EMBL" id="AIZ56204.1"/>
    </source>
</evidence>
<dbReference type="KEGG" id="mear:Mpt1_c03060"/>
<keyword evidence="5" id="KW-1185">Reference proteome</keyword>
<dbReference type="AlphaFoldDB" id="A0A0A7LAV3"/>
<dbReference type="EC" id="2.5.1.3" evidence="4"/>
<gene>
    <name evidence="4" type="primary">thiE2</name>
    <name evidence="4" type="ORF">Mpt1_c03060</name>
</gene>
<feature type="domain" description="Thiamine phosphate synthase/TenI" evidence="3">
    <location>
        <begin position="3"/>
        <end position="178"/>
    </location>
</feature>
<dbReference type="EMBL" id="CP010070">
    <property type="protein sequence ID" value="AIZ56204.1"/>
    <property type="molecule type" value="Genomic_DNA"/>
</dbReference>
<proteinExistence type="predicted"/>
<evidence type="ECO:0000256" key="2">
    <source>
        <dbReference type="ARBA" id="ARBA00022977"/>
    </source>
</evidence>
<organism evidence="4 5">
    <name type="scientific">Candidatus Methanoplasma termitum</name>
    <dbReference type="NCBI Taxonomy" id="1577791"/>
    <lineage>
        <taxon>Archaea</taxon>
        <taxon>Methanobacteriati</taxon>
        <taxon>Thermoplasmatota</taxon>
        <taxon>Thermoplasmata</taxon>
        <taxon>Methanomassiliicoccales</taxon>
        <taxon>Methanomassiliicoccaceae</taxon>
        <taxon>Candidatus Methanoplasma</taxon>
    </lineage>
</organism>
<accession>A0A0A7LAV3</accession>
<protein>
    <submittedName>
        <fullName evidence="4">ThiE2 protein</fullName>
        <ecNumber evidence="4">2.5.1.3</ecNumber>
    </submittedName>
</protein>
<sequence length="205" mass="22999">MIIAVTDRKISVRRDFLEQVEEIAGASPNMIILREKDLPEPDYRYLAVECARICSCYNVEFCVNTFVKTAALIGNGRIQISFGSLKAERDRLNDFKEIWVSVHSLKEAVDAERLGATHLIYGNVFETSCKPGLKGKGLMELAEISDTVNIPVFAVGGIDIINSRKVLETGCDGLCVRSLLMTSENPREKIGFLKRDLEERKRSKK</sequence>
<keyword evidence="4" id="KW-0808">Transferase</keyword>
<dbReference type="Proteomes" id="UP000030787">
    <property type="component" value="Chromosome"/>
</dbReference>
<evidence type="ECO:0000313" key="5">
    <source>
        <dbReference type="Proteomes" id="UP000030787"/>
    </source>
</evidence>
<dbReference type="InterPro" id="IPR036206">
    <property type="entry name" value="ThiamineP_synth_sf"/>
</dbReference>
<dbReference type="CDD" id="cd00564">
    <property type="entry name" value="TMP_TenI"/>
    <property type="match status" value="1"/>
</dbReference>
<dbReference type="HOGENOM" id="CLU_018272_3_4_2"/>
<keyword evidence="2" id="KW-0784">Thiamine biosynthesis</keyword>
<reference evidence="4 5" key="1">
    <citation type="journal article" date="2014" name="Appl. Environ. Microbiol.">
        <title>Comparative Genome Analysis of 'Candidatus Methanoplasma termitum' Indicates a New Mode of Energy Metabolism in the Seventh Order of Methanogens.</title>
        <authorList>
            <person name="Lang K."/>
            <person name="Schuldes J."/>
            <person name="Klingl A."/>
            <person name="Poehlein A."/>
            <person name="Daniel R."/>
            <person name="Brune A."/>
        </authorList>
    </citation>
    <scope>NUCLEOTIDE SEQUENCE [LARGE SCALE GENOMIC DNA]</scope>
    <source>
        <strain evidence="5">Mpt1</strain>
    </source>
</reference>
<dbReference type="GeneID" id="24817977"/>
<dbReference type="Pfam" id="PF02581">
    <property type="entry name" value="TMP-TENI"/>
    <property type="match status" value="1"/>
</dbReference>
<dbReference type="GO" id="GO:0009228">
    <property type="term" value="P:thiamine biosynthetic process"/>
    <property type="evidence" value="ECO:0007669"/>
    <property type="project" value="UniProtKB-KW"/>
</dbReference>
<dbReference type="SUPFAM" id="SSF51391">
    <property type="entry name" value="Thiamin phosphate synthase"/>
    <property type="match status" value="1"/>
</dbReference>
<dbReference type="GO" id="GO:0004789">
    <property type="term" value="F:thiamine-phosphate diphosphorylase activity"/>
    <property type="evidence" value="ECO:0007669"/>
    <property type="project" value="UniProtKB-EC"/>
</dbReference>
<dbReference type="PANTHER" id="PTHR20857">
    <property type="entry name" value="THIAMINE-PHOSPHATE PYROPHOSPHORYLASE"/>
    <property type="match status" value="1"/>
</dbReference>
<dbReference type="OrthoDB" id="53341at2157"/>
<evidence type="ECO:0000256" key="1">
    <source>
        <dbReference type="ARBA" id="ARBA00004948"/>
    </source>
</evidence>
<dbReference type="RefSeq" id="WP_048111548.1">
    <property type="nucleotide sequence ID" value="NZ_CP010070.1"/>
</dbReference>
<comment type="pathway">
    <text evidence="1">Cofactor biosynthesis; thiamine diphosphate biosynthesis.</text>
</comment>
<name>A0A0A7LAV3_9ARCH</name>